<evidence type="ECO:0000313" key="2">
    <source>
        <dbReference type="Proteomes" id="UP000184267"/>
    </source>
</evidence>
<comment type="caution">
    <text evidence="1">The sequence shown here is derived from an EMBL/GenBank/DDBJ whole genome shotgun (WGS) entry which is preliminary data.</text>
</comment>
<organism evidence="1 2">
    <name type="scientific">Trametes pubescens</name>
    <name type="common">White-rot fungus</name>
    <dbReference type="NCBI Taxonomy" id="154538"/>
    <lineage>
        <taxon>Eukaryota</taxon>
        <taxon>Fungi</taxon>
        <taxon>Dikarya</taxon>
        <taxon>Basidiomycota</taxon>
        <taxon>Agaricomycotina</taxon>
        <taxon>Agaricomycetes</taxon>
        <taxon>Polyporales</taxon>
        <taxon>Polyporaceae</taxon>
        <taxon>Trametes</taxon>
    </lineage>
</organism>
<gene>
    <name evidence="1" type="ORF">TRAPUB_13768</name>
</gene>
<sequence>MINSPLGCQDPNASFFVHFDASLDQGSSHDDAAGRRSMWTVDVHWEKKQRAKKRLRVR</sequence>
<proteinExistence type="predicted"/>
<protein>
    <submittedName>
        <fullName evidence="1">Uncharacterized protein</fullName>
    </submittedName>
</protein>
<dbReference type="Proteomes" id="UP000184267">
    <property type="component" value="Unassembled WGS sequence"/>
</dbReference>
<reference evidence="1 2" key="1">
    <citation type="submission" date="2016-10" db="EMBL/GenBank/DDBJ databases">
        <title>Genome sequence of the basidiomycete white-rot fungus Trametes pubescens.</title>
        <authorList>
            <person name="Makela M.R."/>
            <person name="Granchi Z."/>
            <person name="Peng M."/>
            <person name="De Vries R.P."/>
            <person name="Grigoriev I."/>
            <person name="Riley R."/>
            <person name="Hilden K."/>
        </authorList>
    </citation>
    <scope>NUCLEOTIDE SEQUENCE [LARGE SCALE GENOMIC DNA]</scope>
    <source>
        <strain evidence="1 2">FBCC735</strain>
    </source>
</reference>
<evidence type="ECO:0000313" key="1">
    <source>
        <dbReference type="EMBL" id="OJT09737.1"/>
    </source>
</evidence>
<keyword evidence="2" id="KW-1185">Reference proteome</keyword>
<accession>A0A1M2VQ63</accession>
<dbReference type="EMBL" id="MNAD01000881">
    <property type="protein sequence ID" value="OJT09737.1"/>
    <property type="molecule type" value="Genomic_DNA"/>
</dbReference>
<dbReference type="AlphaFoldDB" id="A0A1M2VQ63"/>
<name>A0A1M2VQ63_TRAPU</name>